<keyword evidence="2" id="KW-0472">Membrane</keyword>
<feature type="non-terminal residue" evidence="3">
    <location>
        <position position="661"/>
    </location>
</feature>
<gene>
    <name evidence="3" type="ORF">B7463_g9542</name>
</gene>
<feature type="transmembrane region" description="Helical" evidence="2">
    <location>
        <begin position="125"/>
        <end position="148"/>
    </location>
</feature>
<feature type="compositionally biased region" description="Polar residues" evidence="1">
    <location>
        <begin position="553"/>
        <end position="562"/>
    </location>
</feature>
<proteinExistence type="predicted"/>
<evidence type="ECO:0000256" key="1">
    <source>
        <dbReference type="SAM" id="MobiDB-lite"/>
    </source>
</evidence>
<feature type="non-terminal residue" evidence="3">
    <location>
        <position position="1"/>
    </location>
</feature>
<dbReference type="Proteomes" id="UP000258309">
    <property type="component" value="Unassembled WGS sequence"/>
</dbReference>
<dbReference type="AlphaFoldDB" id="A0A3E2H075"/>
<evidence type="ECO:0000256" key="2">
    <source>
        <dbReference type="SAM" id="Phobius"/>
    </source>
</evidence>
<feature type="transmembrane region" description="Helical" evidence="2">
    <location>
        <begin position="12"/>
        <end position="35"/>
    </location>
</feature>
<dbReference type="EMBL" id="NCSJ02000241">
    <property type="protein sequence ID" value="RFU26795.1"/>
    <property type="molecule type" value="Genomic_DNA"/>
</dbReference>
<protein>
    <submittedName>
        <fullName evidence="3">Uncharacterized protein</fullName>
    </submittedName>
</protein>
<feature type="compositionally biased region" description="Polar residues" evidence="1">
    <location>
        <begin position="529"/>
        <end position="541"/>
    </location>
</feature>
<evidence type="ECO:0000313" key="3">
    <source>
        <dbReference type="EMBL" id="RFU26795.1"/>
    </source>
</evidence>
<keyword evidence="2" id="KW-1133">Transmembrane helix</keyword>
<sequence length="661" mass="74035">MRYYRYRQTGPNTWLVTTTSVGYVLVAFVGIWLSFSAKYIKQILANFALYFHVGPHKPSRTDGAAPTVLTPLLVEQRSPVQVSESRQDDKSAKALAKLYKDGGGVRDFGQDLIWNADLSGKHQRWLGLFVFVLSLSTFGFIVGGVYVARVKVNGPAILDSRKCGLWAYNSSLGGPEAASRAGLHDLQKETRAGEYAQNCYGTPDMFDAMQCNFLYRKRLSFSSPVYTTDCPFKSEICGQNQTVTFTAEVDASDLGINSRHSPKFRRRTSCTPLSMDYPFIQNKTHNGTTTYYYYYGAKPKHKAPLEYTFSTTGDPFESFVPAYELFTYTTPVHKKNDAYWTPRPELTHPEFSTLTLIFVSSLRIFYKRWSEDPIFPADQEVYLPGDQKPWFRNSDPRARPLAYIYNAIEKRLGRGLIAQNKVSQFFSEALGDYHWVDEVERLVATTYAMTQINAWSIASGEDSVHEGKDGYSLKTPEDEYGDLCGMFKYNPPGLPFLWGLSREWPWNKGISDAVESRRLGTSGVGQEGPPQQSTNPMATHSETGETEGVAGASESTSAAPQNSEEEQPTPRLADPAAHQISETVEAPTAIPADDSDDIKWKPLIIGKIISVIFRIAELVFLPLLAALTLGKRLLDFLTGQIGRWWREFTNTDTVDDAGRQA</sequence>
<dbReference type="OrthoDB" id="3559360at2759"/>
<organism evidence="3 4">
    <name type="scientific">Scytalidium lignicola</name>
    <name type="common">Hyphomycete</name>
    <dbReference type="NCBI Taxonomy" id="5539"/>
    <lineage>
        <taxon>Eukaryota</taxon>
        <taxon>Fungi</taxon>
        <taxon>Dikarya</taxon>
        <taxon>Ascomycota</taxon>
        <taxon>Pezizomycotina</taxon>
        <taxon>Leotiomycetes</taxon>
        <taxon>Leotiomycetes incertae sedis</taxon>
        <taxon>Scytalidium</taxon>
    </lineage>
</organism>
<reference evidence="3 4" key="1">
    <citation type="submission" date="2018-05" db="EMBL/GenBank/DDBJ databases">
        <title>Draft genome sequence of Scytalidium lignicola DSM 105466, a ubiquitous saprotrophic fungus.</title>
        <authorList>
            <person name="Buettner E."/>
            <person name="Gebauer A.M."/>
            <person name="Hofrichter M."/>
            <person name="Liers C."/>
            <person name="Kellner H."/>
        </authorList>
    </citation>
    <scope>NUCLEOTIDE SEQUENCE [LARGE SCALE GENOMIC DNA]</scope>
    <source>
        <strain evidence="3 4">DSM 105466</strain>
    </source>
</reference>
<feature type="region of interest" description="Disordered" evidence="1">
    <location>
        <begin position="519"/>
        <end position="575"/>
    </location>
</feature>
<comment type="caution">
    <text evidence="3">The sequence shown here is derived from an EMBL/GenBank/DDBJ whole genome shotgun (WGS) entry which is preliminary data.</text>
</comment>
<accession>A0A3E2H075</accession>
<name>A0A3E2H075_SCYLI</name>
<evidence type="ECO:0000313" key="4">
    <source>
        <dbReference type="Proteomes" id="UP000258309"/>
    </source>
</evidence>
<keyword evidence="4" id="KW-1185">Reference proteome</keyword>
<keyword evidence="2" id="KW-0812">Transmembrane</keyword>